<dbReference type="GO" id="GO:0001228">
    <property type="term" value="F:DNA-binding transcription activator activity, RNA polymerase II-specific"/>
    <property type="evidence" value="ECO:0007669"/>
    <property type="project" value="TreeGrafter"/>
</dbReference>
<feature type="compositionally biased region" description="Polar residues" evidence="1">
    <location>
        <begin position="432"/>
        <end position="448"/>
    </location>
</feature>
<keyword evidence="4" id="KW-1185">Reference proteome</keyword>
<dbReference type="PANTHER" id="PTHR47784:SF5">
    <property type="entry name" value="STEROL UPTAKE CONTROL PROTEIN 2"/>
    <property type="match status" value="1"/>
</dbReference>
<reference evidence="3 4" key="1">
    <citation type="submission" date="2017-04" db="EMBL/GenBank/DDBJ databases">
        <title>Genome sequencing of [Candida] sorbophila.</title>
        <authorList>
            <person name="Ahn J.O."/>
        </authorList>
    </citation>
    <scope>NUCLEOTIDE SEQUENCE [LARGE SCALE GENOMIC DNA]</scope>
    <source>
        <strain evidence="3 4">DS02</strain>
    </source>
</reference>
<dbReference type="SUPFAM" id="SSF57701">
    <property type="entry name" value="Zn2/Cys6 DNA-binding domain"/>
    <property type="match status" value="1"/>
</dbReference>
<dbReference type="InterPro" id="IPR036864">
    <property type="entry name" value="Zn2-C6_fun-type_DNA-bd_sf"/>
</dbReference>
<feature type="domain" description="Zn(2)-C6 fungal-type" evidence="2">
    <location>
        <begin position="38"/>
        <end position="68"/>
    </location>
</feature>
<evidence type="ECO:0000313" key="4">
    <source>
        <dbReference type="Proteomes" id="UP000238350"/>
    </source>
</evidence>
<dbReference type="GO" id="GO:0008270">
    <property type="term" value="F:zinc ion binding"/>
    <property type="evidence" value="ECO:0007669"/>
    <property type="project" value="InterPro"/>
</dbReference>
<sequence length="448" mass="49936">MAYSPAVKDEDSVPNDSPEGSSGAGSKKRRPHTKSRNGCITCKRRRVKCDELHPKCRNCIHLRLECRYVESRCVLKYGLQMTDLQLLHHFVITVAETIATAGIFTRDIWAIDVPQLGVRFPFLMHSVLMFSATHLRTLEDSKTWENAVVTHRSESLRLIREEVQNVNPENLDALVAASVLMILDAMANASLPTEMSLCSLPAATWLHHVRGAAIILLAVGVLPPTSKFYSYMGIDLLDLANTQLSLPVDLESDLRCCHPLLEDLYPVSTSSPYFPSLAYLDKLLNQKHKSDYILRVFSFPALMDGTIVKMLADGDEWAQKIVGAYYQIVREYCTSNKEKIWFLQGVSKVLPIDEDHQFGGLGFVTDALPVSQTVESILARFDASFSAANNEAEAIMAAMINFDAQPPHGEVPDSLMQKLGILDPDASDPDQKSQFNPEQTQEMGGNFY</sequence>
<dbReference type="RefSeq" id="XP_024662717.1">
    <property type="nucleotide sequence ID" value="XM_024806949.1"/>
</dbReference>
<feature type="region of interest" description="Disordered" evidence="1">
    <location>
        <begin position="421"/>
        <end position="448"/>
    </location>
</feature>
<dbReference type="GeneID" id="36514140"/>
<organism evidence="3 4">
    <name type="scientific">Wickerhamiella sorbophila</name>
    <dbReference type="NCBI Taxonomy" id="45607"/>
    <lineage>
        <taxon>Eukaryota</taxon>
        <taxon>Fungi</taxon>
        <taxon>Dikarya</taxon>
        <taxon>Ascomycota</taxon>
        <taxon>Saccharomycotina</taxon>
        <taxon>Dipodascomycetes</taxon>
        <taxon>Dipodascales</taxon>
        <taxon>Trichomonascaceae</taxon>
        <taxon>Wickerhamiella</taxon>
    </lineage>
</organism>
<protein>
    <submittedName>
        <fullName evidence="3">Sterol uptake control protein 2</fullName>
    </submittedName>
</protein>
<dbReference type="AlphaFoldDB" id="A0A2T0FCR4"/>
<dbReference type="Pfam" id="PF00172">
    <property type="entry name" value="Zn_clus"/>
    <property type="match status" value="1"/>
</dbReference>
<feature type="compositionally biased region" description="Basic residues" evidence="1">
    <location>
        <begin position="26"/>
        <end position="35"/>
    </location>
</feature>
<dbReference type="PROSITE" id="PS00463">
    <property type="entry name" value="ZN2_CY6_FUNGAL_1"/>
    <property type="match status" value="1"/>
</dbReference>
<dbReference type="InterPro" id="IPR001138">
    <property type="entry name" value="Zn2Cys6_DnaBD"/>
</dbReference>
<dbReference type="STRING" id="45607.A0A2T0FCR4"/>
<dbReference type="CDD" id="cd00067">
    <property type="entry name" value="GAL4"/>
    <property type="match status" value="1"/>
</dbReference>
<name>A0A2T0FCR4_9ASCO</name>
<gene>
    <name evidence="3" type="ORF">B9G98_00391</name>
</gene>
<comment type="caution">
    <text evidence="3">The sequence shown here is derived from an EMBL/GenBank/DDBJ whole genome shotgun (WGS) entry which is preliminary data.</text>
</comment>
<feature type="region of interest" description="Disordered" evidence="1">
    <location>
        <begin position="1"/>
        <end position="36"/>
    </location>
</feature>
<dbReference type="Pfam" id="PF11951">
    <property type="entry name" value="Fungal_trans_2"/>
    <property type="match status" value="1"/>
</dbReference>
<dbReference type="PANTHER" id="PTHR47784">
    <property type="entry name" value="STEROL UPTAKE CONTROL PROTEIN 2"/>
    <property type="match status" value="1"/>
</dbReference>
<dbReference type="OrthoDB" id="416217at2759"/>
<dbReference type="InterPro" id="IPR021858">
    <property type="entry name" value="Fun_TF"/>
</dbReference>
<evidence type="ECO:0000259" key="2">
    <source>
        <dbReference type="PROSITE" id="PS50048"/>
    </source>
</evidence>
<dbReference type="EMBL" id="NDIQ01000001">
    <property type="protein sequence ID" value="PRT52771.1"/>
    <property type="molecule type" value="Genomic_DNA"/>
</dbReference>
<dbReference type="Gene3D" id="4.10.240.10">
    <property type="entry name" value="Zn(2)-C6 fungal-type DNA-binding domain"/>
    <property type="match status" value="1"/>
</dbReference>
<evidence type="ECO:0000313" key="3">
    <source>
        <dbReference type="EMBL" id="PRT52771.1"/>
    </source>
</evidence>
<accession>A0A2T0FCR4</accession>
<evidence type="ECO:0000256" key="1">
    <source>
        <dbReference type="SAM" id="MobiDB-lite"/>
    </source>
</evidence>
<dbReference type="InterPro" id="IPR053157">
    <property type="entry name" value="Sterol_Uptake_Regulator"/>
</dbReference>
<dbReference type="Proteomes" id="UP000238350">
    <property type="component" value="Unassembled WGS sequence"/>
</dbReference>
<dbReference type="PROSITE" id="PS50048">
    <property type="entry name" value="ZN2_CY6_FUNGAL_2"/>
    <property type="match status" value="1"/>
</dbReference>
<dbReference type="SMART" id="SM00066">
    <property type="entry name" value="GAL4"/>
    <property type="match status" value="1"/>
</dbReference>
<proteinExistence type="predicted"/>